<feature type="region of interest" description="Disordered" evidence="1">
    <location>
        <begin position="152"/>
        <end position="256"/>
    </location>
</feature>
<organism evidence="2 3">
    <name type="scientific">Miscanthus lutarioriparius</name>
    <dbReference type="NCBI Taxonomy" id="422564"/>
    <lineage>
        <taxon>Eukaryota</taxon>
        <taxon>Viridiplantae</taxon>
        <taxon>Streptophyta</taxon>
        <taxon>Embryophyta</taxon>
        <taxon>Tracheophyta</taxon>
        <taxon>Spermatophyta</taxon>
        <taxon>Magnoliopsida</taxon>
        <taxon>Liliopsida</taxon>
        <taxon>Poales</taxon>
        <taxon>Poaceae</taxon>
        <taxon>PACMAD clade</taxon>
        <taxon>Panicoideae</taxon>
        <taxon>Andropogonodae</taxon>
        <taxon>Andropogoneae</taxon>
        <taxon>Saccharinae</taxon>
        <taxon>Miscanthus</taxon>
    </lineage>
</organism>
<dbReference type="Proteomes" id="UP000604825">
    <property type="component" value="Unassembled WGS sequence"/>
</dbReference>
<feature type="region of interest" description="Disordered" evidence="1">
    <location>
        <begin position="1"/>
        <end position="66"/>
    </location>
</feature>
<reference evidence="2" key="1">
    <citation type="submission" date="2020-10" db="EMBL/GenBank/DDBJ databases">
        <authorList>
            <person name="Han B."/>
            <person name="Lu T."/>
            <person name="Zhao Q."/>
            <person name="Huang X."/>
            <person name="Zhao Y."/>
        </authorList>
    </citation>
    <scope>NUCLEOTIDE SEQUENCE</scope>
</reference>
<protein>
    <submittedName>
        <fullName evidence="2">Uncharacterized protein</fullName>
    </submittedName>
</protein>
<dbReference type="Pfam" id="PF07797">
    <property type="entry name" value="DUF1639"/>
    <property type="match status" value="1"/>
</dbReference>
<evidence type="ECO:0000313" key="2">
    <source>
        <dbReference type="EMBL" id="CAD6332942.1"/>
    </source>
</evidence>
<feature type="compositionally biased region" description="Low complexity" evidence="1">
    <location>
        <begin position="225"/>
        <end position="240"/>
    </location>
</feature>
<gene>
    <name evidence="2" type="ORF">NCGR_LOCUS57040</name>
</gene>
<feature type="region of interest" description="Disordered" evidence="1">
    <location>
        <begin position="105"/>
        <end position="134"/>
    </location>
</feature>
<feature type="compositionally biased region" description="Low complexity" evidence="1">
    <location>
        <begin position="188"/>
        <end position="200"/>
    </location>
</feature>
<dbReference type="PANTHER" id="PTHR33130:SF60">
    <property type="entry name" value="OS05G0551600 PROTEIN"/>
    <property type="match status" value="1"/>
</dbReference>
<keyword evidence="3" id="KW-1185">Reference proteome</keyword>
<name>A0A811RT04_9POAL</name>
<accession>A0A811RT04</accession>
<sequence length="366" mass="38671">MVTHAATPPAKPRDGAPETAPPPISNRFIRPSIGEPRLRADPDPVVGAGGRGEHNRTGALAASASPLSRSAFLKTSPPFPPVSLASPLPSSSPLPSLMVLMAGASDHHHHHATAKPASPATASLSPSPAPANRTRLHDFAFPTLSWGAHRLLRCSKDGGGGPASPPPHPHTPSPDKEKQPHQHPHPHPQASSPGAASASQPPRPWNLRTRRSATVAPLASRSDAAGKAPSAGGQAQQQPPLASPPPAASAVPRKRAFSAALTREEITEDFAAIRGTRPPRRPKKRPRAVQRQLDMLYPGLSLADVNLDSYKIDELVLFFMCLSFSSCSRGDRRRAAAGGADWRSFSDVSSFPFLGAMANIAIPWFF</sequence>
<evidence type="ECO:0000313" key="3">
    <source>
        <dbReference type="Proteomes" id="UP000604825"/>
    </source>
</evidence>
<dbReference type="OrthoDB" id="769821at2759"/>
<comment type="caution">
    <text evidence="2">The sequence shown here is derived from an EMBL/GenBank/DDBJ whole genome shotgun (WGS) entry which is preliminary data.</text>
</comment>
<feature type="compositionally biased region" description="Low complexity" evidence="1">
    <location>
        <begin position="114"/>
        <end position="126"/>
    </location>
</feature>
<dbReference type="EMBL" id="CAJGYO010000017">
    <property type="protein sequence ID" value="CAD6332942.1"/>
    <property type="molecule type" value="Genomic_DNA"/>
</dbReference>
<dbReference type="InterPro" id="IPR012438">
    <property type="entry name" value="DUF1639"/>
</dbReference>
<dbReference type="AlphaFoldDB" id="A0A811RT04"/>
<evidence type="ECO:0000256" key="1">
    <source>
        <dbReference type="SAM" id="MobiDB-lite"/>
    </source>
</evidence>
<proteinExistence type="predicted"/>
<feature type="compositionally biased region" description="Pro residues" evidence="1">
    <location>
        <begin position="163"/>
        <end position="172"/>
    </location>
</feature>
<dbReference type="PANTHER" id="PTHR33130">
    <property type="entry name" value="PUTATIVE (DUF1639)-RELATED"/>
    <property type="match status" value="1"/>
</dbReference>